<protein>
    <recommendedName>
        <fullName evidence="3">Reverse transcriptase domain-containing protein</fullName>
    </recommendedName>
</protein>
<evidence type="ECO:0008006" key="3">
    <source>
        <dbReference type="Google" id="ProtNLM"/>
    </source>
</evidence>
<name>A0A1J4RRU1_9BACT</name>
<gene>
    <name evidence="1" type="ORF">AUJ40_00565</name>
</gene>
<proteinExistence type="predicted"/>
<accession>A0A1J4RRU1</accession>
<sequence length="122" mass="14795">MKFYTNIFNKIISLENLFTAFDEFKIDKKNRKDVMVFEWELEKNIVELNRDLIYHKYKHGKYSEFRICDPKPRMIRKATVRDRVLHRAVFRILNPLFEPSFISHPFSCRGKTRVVVVRRTVA</sequence>
<evidence type="ECO:0000313" key="2">
    <source>
        <dbReference type="Proteomes" id="UP000182753"/>
    </source>
</evidence>
<reference evidence="1 2" key="1">
    <citation type="journal article" date="2016" name="Environ. Microbiol.">
        <title>Genomic resolution of a cold subsurface aquifer community provides metabolic insights for novel microbes adapted to high CO concentrations.</title>
        <authorList>
            <person name="Probst A.J."/>
            <person name="Castelle C.J."/>
            <person name="Singh A."/>
            <person name="Brown C.T."/>
            <person name="Anantharaman K."/>
            <person name="Sharon I."/>
            <person name="Hug L.A."/>
            <person name="Burstein D."/>
            <person name="Emerson J.B."/>
            <person name="Thomas B.C."/>
            <person name="Banfield J.F."/>
        </authorList>
    </citation>
    <scope>NUCLEOTIDE SEQUENCE [LARGE SCALE GENOMIC DNA]</scope>
    <source>
        <strain evidence="1">CG1_02_42_45</strain>
    </source>
</reference>
<dbReference type="InterPro" id="IPR043502">
    <property type="entry name" value="DNA/RNA_pol_sf"/>
</dbReference>
<dbReference type="EMBL" id="MNUJ01000010">
    <property type="protein sequence ID" value="OIN90115.1"/>
    <property type="molecule type" value="Genomic_DNA"/>
</dbReference>
<dbReference type="SUPFAM" id="SSF56672">
    <property type="entry name" value="DNA/RNA polymerases"/>
    <property type="match status" value="1"/>
</dbReference>
<dbReference type="AlphaFoldDB" id="A0A1J4RRU1"/>
<organism evidence="1 2">
    <name type="scientific">Candidatus Berkelbacteria bacterium CG1_02_42_45</name>
    <dbReference type="NCBI Taxonomy" id="1805036"/>
    <lineage>
        <taxon>Bacteria</taxon>
        <taxon>Candidatus Berkelbacteria</taxon>
    </lineage>
</organism>
<dbReference type="Proteomes" id="UP000182753">
    <property type="component" value="Unassembled WGS sequence"/>
</dbReference>
<comment type="caution">
    <text evidence="1">The sequence shown here is derived from an EMBL/GenBank/DDBJ whole genome shotgun (WGS) entry which is preliminary data.</text>
</comment>
<evidence type="ECO:0000313" key="1">
    <source>
        <dbReference type="EMBL" id="OIN90115.1"/>
    </source>
</evidence>